<organism evidence="2 3">
    <name type="scientific">Trichuris suis</name>
    <name type="common">pig whipworm</name>
    <dbReference type="NCBI Taxonomy" id="68888"/>
    <lineage>
        <taxon>Eukaryota</taxon>
        <taxon>Metazoa</taxon>
        <taxon>Ecdysozoa</taxon>
        <taxon>Nematoda</taxon>
        <taxon>Enoplea</taxon>
        <taxon>Dorylaimia</taxon>
        <taxon>Trichinellida</taxon>
        <taxon>Trichuridae</taxon>
        <taxon>Trichuris</taxon>
    </lineage>
</organism>
<dbReference type="AlphaFoldDB" id="A0A085MNQ6"/>
<accession>A0A085MNQ6</accession>
<name>A0A085MNQ6_9BILA</name>
<dbReference type="Proteomes" id="UP000030764">
    <property type="component" value="Unassembled WGS sequence"/>
</dbReference>
<reference evidence="2 3" key="1">
    <citation type="journal article" date="2014" name="Nat. Genet.">
        <title>Genome and transcriptome of the porcine whipworm Trichuris suis.</title>
        <authorList>
            <person name="Jex A.R."/>
            <person name="Nejsum P."/>
            <person name="Schwarz E.M."/>
            <person name="Hu L."/>
            <person name="Young N.D."/>
            <person name="Hall R.S."/>
            <person name="Korhonen P.K."/>
            <person name="Liao S."/>
            <person name="Thamsborg S."/>
            <person name="Xia J."/>
            <person name="Xu P."/>
            <person name="Wang S."/>
            <person name="Scheerlinck J.P."/>
            <person name="Hofmann A."/>
            <person name="Sternberg P.W."/>
            <person name="Wang J."/>
            <person name="Gasser R.B."/>
        </authorList>
    </citation>
    <scope>NUCLEOTIDE SEQUENCE [LARGE SCALE GENOMIC DNA]</scope>
    <source>
        <strain evidence="2">DCEP-RM93M</strain>
    </source>
</reference>
<protein>
    <submittedName>
        <fullName evidence="2">Uncharacterized protein</fullName>
    </submittedName>
</protein>
<keyword evidence="3" id="KW-1185">Reference proteome</keyword>
<feature type="region of interest" description="Disordered" evidence="1">
    <location>
        <begin position="117"/>
        <end position="142"/>
    </location>
</feature>
<gene>
    <name evidence="2" type="ORF">M513_00015</name>
</gene>
<sequence>MSAFTERSIYIYIYIPDTGPPIPRVPDNSFPPENGFSLSYQRKKMDGCSEEISIKNAISRFKFCGSLLQVCLLVFQAPTSSRFTVDHRQAATVLQVIDFSESLINDTSIEAEASILENEEDSQLSDGEQKITANLPPSEKWDVPCTQSKRMKCVSVSD</sequence>
<evidence type="ECO:0000313" key="2">
    <source>
        <dbReference type="EMBL" id="KFD58852.1"/>
    </source>
</evidence>
<evidence type="ECO:0000313" key="3">
    <source>
        <dbReference type="Proteomes" id="UP000030764"/>
    </source>
</evidence>
<feature type="non-terminal residue" evidence="2">
    <location>
        <position position="158"/>
    </location>
</feature>
<dbReference type="EMBL" id="KL363182">
    <property type="protein sequence ID" value="KFD58852.1"/>
    <property type="molecule type" value="Genomic_DNA"/>
</dbReference>
<proteinExistence type="predicted"/>
<evidence type="ECO:0000256" key="1">
    <source>
        <dbReference type="SAM" id="MobiDB-lite"/>
    </source>
</evidence>